<keyword evidence="1" id="KW-0677">Repeat</keyword>
<dbReference type="Gene3D" id="3.30.70.330">
    <property type="match status" value="3"/>
</dbReference>
<dbReference type="Pfam" id="PF00076">
    <property type="entry name" value="RRM_1"/>
    <property type="match status" value="3"/>
</dbReference>
<feature type="compositionally biased region" description="Acidic residues" evidence="4">
    <location>
        <begin position="69"/>
        <end position="83"/>
    </location>
</feature>
<dbReference type="KEGG" id="spu:593162"/>
<dbReference type="InterPro" id="IPR012677">
    <property type="entry name" value="Nucleotide-bd_a/b_plait_sf"/>
</dbReference>
<dbReference type="EnsemblMetazoa" id="XM_030986878">
    <property type="protein sequence ID" value="XP_030842738"/>
    <property type="gene ID" value="LOC593162"/>
</dbReference>
<feature type="region of interest" description="Disordered" evidence="4">
    <location>
        <begin position="549"/>
        <end position="623"/>
    </location>
</feature>
<feature type="compositionally biased region" description="Acidic residues" evidence="4">
    <location>
        <begin position="181"/>
        <end position="198"/>
    </location>
</feature>
<evidence type="ECO:0000313" key="6">
    <source>
        <dbReference type="EnsemblMetazoa" id="XP_030842738"/>
    </source>
</evidence>
<protein>
    <recommendedName>
        <fullName evidence="5">RRM domain-containing protein</fullName>
    </recommendedName>
</protein>
<feature type="compositionally biased region" description="Acidic residues" evidence="4">
    <location>
        <begin position="106"/>
        <end position="124"/>
    </location>
</feature>
<feature type="compositionally biased region" description="Low complexity" evidence="4">
    <location>
        <begin position="96"/>
        <end position="105"/>
    </location>
</feature>
<feature type="compositionally biased region" description="Gly residues" evidence="4">
    <location>
        <begin position="445"/>
        <end position="469"/>
    </location>
</feature>
<dbReference type="RefSeq" id="XP_030842738.1">
    <property type="nucleotide sequence ID" value="XM_030986878.1"/>
</dbReference>
<dbReference type="PANTHER" id="PTHR23236:SF119">
    <property type="entry name" value="NUCLEAR RNA-BINDING PROTEIN SART-3"/>
    <property type="match status" value="1"/>
</dbReference>
<dbReference type="InterPro" id="IPR000504">
    <property type="entry name" value="RRM_dom"/>
</dbReference>
<evidence type="ECO:0000259" key="5">
    <source>
        <dbReference type="PROSITE" id="PS50102"/>
    </source>
</evidence>
<feature type="compositionally biased region" description="Basic and acidic residues" evidence="4">
    <location>
        <begin position="351"/>
        <end position="362"/>
    </location>
</feature>
<dbReference type="FunCoup" id="A0A7M7P234">
    <property type="interactions" value="1148"/>
</dbReference>
<feature type="domain" description="RRM" evidence="5">
    <location>
        <begin position="264"/>
        <end position="336"/>
    </location>
</feature>
<keyword evidence="2 3" id="KW-0694">RNA-binding</keyword>
<feature type="compositionally biased region" description="Basic residues" evidence="4">
    <location>
        <begin position="1"/>
        <end position="12"/>
    </location>
</feature>
<reference evidence="7" key="1">
    <citation type="submission" date="2015-02" db="EMBL/GenBank/DDBJ databases">
        <title>Genome sequencing for Strongylocentrotus purpuratus.</title>
        <authorList>
            <person name="Murali S."/>
            <person name="Liu Y."/>
            <person name="Vee V."/>
            <person name="English A."/>
            <person name="Wang M."/>
            <person name="Skinner E."/>
            <person name="Han Y."/>
            <person name="Muzny D.M."/>
            <person name="Worley K.C."/>
            <person name="Gibbs R.A."/>
        </authorList>
    </citation>
    <scope>NUCLEOTIDE SEQUENCE</scope>
</reference>
<organism evidence="6 7">
    <name type="scientific">Strongylocentrotus purpuratus</name>
    <name type="common">Purple sea urchin</name>
    <dbReference type="NCBI Taxonomy" id="7668"/>
    <lineage>
        <taxon>Eukaryota</taxon>
        <taxon>Metazoa</taxon>
        <taxon>Echinodermata</taxon>
        <taxon>Eleutherozoa</taxon>
        <taxon>Echinozoa</taxon>
        <taxon>Echinoidea</taxon>
        <taxon>Euechinoidea</taxon>
        <taxon>Echinacea</taxon>
        <taxon>Camarodonta</taxon>
        <taxon>Echinidea</taxon>
        <taxon>Strongylocentrotidae</taxon>
        <taxon>Strongylocentrotus</taxon>
    </lineage>
</organism>
<dbReference type="OrthoDB" id="167718at2759"/>
<feature type="compositionally biased region" description="Basic residues" evidence="4">
    <location>
        <begin position="129"/>
        <end position="138"/>
    </location>
</feature>
<accession>A0A7M7P234</accession>
<dbReference type="PANTHER" id="PTHR23236">
    <property type="entry name" value="EUKARYOTIC TRANSLATION INITIATION FACTOR 4B/4H"/>
    <property type="match status" value="1"/>
</dbReference>
<evidence type="ECO:0000256" key="3">
    <source>
        <dbReference type="PROSITE-ProRule" id="PRU00176"/>
    </source>
</evidence>
<reference evidence="6" key="2">
    <citation type="submission" date="2021-01" db="UniProtKB">
        <authorList>
            <consortium name="EnsemblMetazoa"/>
        </authorList>
    </citation>
    <scope>IDENTIFICATION</scope>
</reference>
<dbReference type="Proteomes" id="UP000007110">
    <property type="component" value="Unassembled WGS sequence"/>
</dbReference>
<keyword evidence="7" id="KW-1185">Reference proteome</keyword>
<feature type="compositionally biased region" description="Basic and acidic residues" evidence="4">
    <location>
        <begin position="330"/>
        <end position="341"/>
    </location>
</feature>
<feature type="compositionally biased region" description="Basic residues" evidence="4">
    <location>
        <begin position="614"/>
        <end position="623"/>
    </location>
</feature>
<dbReference type="InParanoid" id="A0A7M7P234"/>
<evidence type="ECO:0000256" key="1">
    <source>
        <dbReference type="ARBA" id="ARBA00022737"/>
    </source>
</evidence>
<feature type="region of interest" description="Disordered" evidence="4">
    <location>
        <begin position="328"/>
        <end position="362"/>
    </location>
</feature>
<feature type="compositionally biased region" description="Gly residues" evidence="4">
    <location>
        <begin position="552"/>
        <end position="601"/>
    </location>
</feature>
<feature type="compositionally biased region" description="Acidic residues" evidence="4">
    <location>
        <begin position="216"/>
        <end position="231"/>
    </location>
</feature>
<dbReference type="SUPFAM" id="SSF54928">
    <property type="entry name" value="RNA-binding domain, RBD"/>
    <property type="match status" value="3"/>
</dbReference>
<feature type="domain" description="RRM" evidence="5">
    <location>
        <begin position="363"/>
        <end position="436"/>
    </location>
</feature>
<sequence length="623" mass="65994">MGTNKVQKKSKGAKTVEQAGKKSGKGKKYSNVPPPKAVEEESDSEESSEDEVEVPVKKGAKKVVKPQESDDDSSEEDSSEEEEVAKPAPKAKKAPVKAAKPAPAEESSDEDDSEEDDSSEEEEEEKPKAKAAAKKPAPKKVVAKEESSDDDSDEDESEEEMETKPTKAAKAKAAPAKKDSSDEEEDSDDEDDSEEEEAMEVKQTKTAVKRKKTEESSEEEDSDEDSEEEDAPPAKKVKTPAGAKKPKANGDSTPAPANGSDDMISIFIANVDPSTTGEQIQEFFEENGVTCSNARMVKSRKFAYVDVASEEEFNKAIELSESELNGSNIRLERGRKMDKTPQRGGQSNERAPPRGRSDGSDERTLFAKGLSYSTSKETLIENFGASDARIPMNEEGRPKGFAFIEFASEEAAEEALKNQQGVEIDGWSLMLDYCGSKRKNFASPGGRGGGRGGGGRGGGRGGGFGSFGGGDTSNSKTLFVKGISHDATEDSIASSLGASSVRIPRDRETNEIKGFAYADFEDRSGAQSAIDSYQGNEGMFLDFARERTSSPGGRGGFGGRGGGRGFGGRGGGRGFGGRGGGGFGGRGGGRGRGGFGGGRGRGGFEKKDGIKAFQGKKKTFGDD</sequence>
<evidence type="ECO:0000313" key="7">
    <source>
        <dbReference type="Proteomes" id="UP000007110"/>
    </source>
</evidence>
<evidence type="ECO:0000256" key="2">
    <source>
        <dbReference type="ARBA" id="ARBA00022884"/>
    </source>
</evidence>
<proteinExistence type="predicted"/>
<dbReference type="GO" id="GO:0003723">
    <property type="term" value="F:RNA binding"/>
    <property type="evidence" value="ECO:0007669"/>
    <property type="project" value="UniProtKB-UniRule"/>
</dbReference>
<feature type="domain" description="RRM" evidence="5">
    <location>
        <begin position="476"/>
        <end position="546"/>
    </location>
</feature>
<feature type="region of interest" description="Disordered" evidence="4">
    <location>
        <begin position="440"/>
        <end position="469"/>
    </location>
</feature>
<evidence type="ECO:0000256" key="4">
    <source>
        <dbReference type="SAM" id="MobiDB-lite"/>
    </source>
</evidence>
<dbReference type="SMART" id="SM00360">
    <property type="entry name" value="RRM"/>
    <property type="match status" value="3"/>
</dbReference>
<dbReference type="GeneID" id="593162"/>
<feature type="compositionally biased region" description="Acidic residues" evidence="4">
    <location>
        <begin position="40"/>
        <end position="53"/>
    </location>
</feature>
<feature type="region of interest" description="Disordered" evidence="4">
    <location>
        <begin position="1"/>
        <end position="262"/>
    </location>
</feature>
<dbReference type="InterPro" id="IPR035979">
    <property type="entry name" value="RBD_domain_sf"/>
</dbReference>
<feature type="compositionally biased region" description="Acidic residues" evidence="4">
    <location>
        <begin position="147"/>
        <end position="161"/>
    </location>
</feature>
<dbReference type="AlphaFoldDB" id="A0A7M7P234"/>
<dbReference type="PROSITE" id="PS50102">
    <property type="entry name" value="RRM"/>
    <property type="match status" value="3"/>
</dbReference>
<name>A0A7M7P234_STRPU</name>
<dbReference type="OMA" id="EIRIVMN"/>